<dbReference type="PROSITE" id="PS50043">
    <property type="entry name" value="HTH_LUXR_2"/>
    <property type="match status" value="1"/>
</dbReference>
<gene>
    <name evidence="5" type="ORF">BJ991_002609</name>
</gene>
<keyword evidence="1" id="KW-0805">Transcription regulation</keyword>
<dbReference type="CDD" id="cd06170">
    <property type="entry name" value="LuxR_C_like"/>
    <property type="match status" value="1"/>
</dbReference>
<dbReference type="GO" id="GO:0006355">
    <property type="term" value="P:regulation of DNA-templated transcription"/>
    <property type="evidence" value="ECO:0007669"/>
    <property type="project" value="InterPro"/>
</dbReference>
<dbReference type="Gene3D" id="1.10.10.10">
    <property type="entry name" value="Winged helix-like DNA-binding domain superfamily/Winged helix DNA-binding domain"/>
    <property type="match status" value="1"/>
</dbReference>
<comment type="caution">
    <text evidence="5">The sequence shown here is derived from an EMBL/GenBank/DDBJ whole genome shotgun (WGS) entry which is preliminary data.</text>
</comment>
<keyword evidence="2" id="KW-0238">DNA-binding</keyword>
<reference evidence="5 6" key="1">
    <citation type="submission" date="2020-07" db="EMBL/GenBank/DDBJ databases">
        <title>Sequencing the genomes of 1000 actinobacteria strains.</title>
        <authorList>
            <person name="Klenk H.-P."/>
        </authorList>
    </citation>
    <scope>NUCLEOTIDE SEQUENCE [LARGE SCALE GENOMIC DNA]</scope>
    <source>
        <strain evidence="5 6">DSM 24662</strain>
    </source>
</reference>
<dbReference type="AlphaFoldDB" id="A0A7Y9GQ51"/>
<dbReference type="PROSITE" id="PS00622">
    <property type="entry name" value="HTH_LUXR_1"/>
    <property type="match status" value="1"/>
</dbReference>
<name>A0A7Y9GQ51_9MICO</name>
<dbReference type="GO" id="GO:0003677">
    <property type="term" value="F:DNA binding"/>
    <property type="evidence" value="ECO:0007669"/>
    <property type="project" value="UniProtKB-KW"/>
</dbReference>
<dbReference type="PANTHER" id="PTHR44688:SF16">
    <property type="entry name" value="DNA-BINDING TRANSCRIPTIONAL ACTIVATOR DEVR_DOSR"/>
    <property type="match status" value="1"/>
</dbReference>
<evidence type="ECO:0000256" key="1">
    <source>
        <dbReference type="ARBA" id="ARBA00023015"/>
    </source>
</evidence>
<dbReference type="InterPro" id="IPR036388">
    <property type="entry name" value="WH-like_DNA-bd_sf"/>
</dbReference>
<evidence type="ECO:0000256" key="3">
    <source>
        <dbReference type="ARBA" id="ARBA00023163"/>
    </source>
</evidence>
<dbReference type="SUPFAM" id="SSF46894">
    <property type="entry name" value="C-terminal effector domain of the bipartite response regulators"/>
    <property type="match status" value="1"/>
</dbReference>
<dbReference type="Proteomes" id="UP000576969">
    <property type="component" value="Unassembled WGS sequence"/>
</dbReference>
<proteinExistence type="predicted"/>
<keyword evidence="3" id="KW-0804">Transcription</keyword>
<dbReference type="RefSeq" id="WP_179490641.1">
    <property type="nucleotide sequence ID" value="NZ_JACCBV010000001.1"/>
</dbReference>
<evidence type="ECO:0000313" key="5">
    <source>
        <dbReference type="EMBL" id="NYE20581.1"/>
    </source>
</evidence>
<protein>
    <submittedName>
        <fullName evidence="5">LuxR family maltose regulon positive regulatory protein</fullName>
    </submittedName>
</protein>
<dbReference type="PANTHER" id="PTHR44688">
    <property type="entry name" value="DNA-BINDING TRANSCRIPTIONAL ACTIVATOR DEVR_DOSR"/>
    <property type="match status" value="1"/>
</dbReference>
<dbReference type="Pfam" id="PF00196">
    <property type="entry name" value="GerE"/>
    <property type="match status" value="1"/>
</dbReference>
<dbReference type="InterPro" id="IPR000792">
    <property type="entry name" value="Tscrpt_reg_LuxR_C"/>
</dbReference>
<evidence type="ECO:0000313" key="6">
    <source>
        <dbReference type="Proteomes" id="UP000576969"/>
    </source>
</evidence>
<accession>A0A7Y9GQ51</accession>
<sequence>MLDKIDAASGPVVVCAEGGAGKSILALHWTRRHAALLIARVAFGDRDQNDILAWRTALNSLRVLAPERIAILIREYRDENISSEELPGLVIHALNELQEPAAILIEDMHLVSERTQARLVDVFRGIPGIRVIVTTRDIVALERDPSMLAAGLQKIGSAELAFTYAETRDLIEDVLGGATPSLVSEVFRATRGHVLATRLAVSRLDHDHRHTTRPVSSRRSLRDTFTAVRQSLPGFSSIEEERFACAAALCPEITHNLSDAISHDVDEPWHVIENFEKSGLGRIERLSGVAAFRFHALVRAALLERRKAVLAPEEAQEIRRAAFASLQDVSDPIDLLELALDANMDESIFIFFARNFSELSLVRSKECLTLLEHLPESRFAADWQLPLMQSVLLVENCAQVPALAHARAQMAIRSLRQTRNLYGPQRILHALGRFAAYRASRQYERAAKDVDTFFRELLAFLPQGELDETTEWSAAALQGMITLALSGDITGAIDAGRLLDHDNHPRRRLHRDSLMSLMHALNGDLRQSAQYLAAIEESRLPINWQDSIISVGSQLAHALQLANRGDVHRAIAILESGLPDLSELELWPAVLWVRARIRLASGDVEYGLLELESSLDVVKRYPASTWWRERLETCRAELLLAVGRPLESQASLQTLRIGPDVAIARANCAFAVGRIIDAKQALRRTCEDNTPVSARISGGLLSAIAALRSGDRAEAALRATSALRLARLAENHLPITCVSAPMLEEIRGVVSNDLWRDPIASPFTFVVDNVGLTKRESAVLARLVRGGTVEEIAAELFVSVNTMKTHLRNLYRKLGVSSRSEAIDAAVRRGLGGSGR</sequence>
<dbReference type="InterPro" id="IPR016032">
    <property type="entry name" value="Sig_transdc_resp-reg_C-effctor"/>
</dbReference>
<evidence type="ECO:0000259" key="4">
    <source>
        <dbReference type="PROSITE" id="PS50043"/>
    </source>
</evidence>
<keyword evidence="6" id="KW-1185">Reference proteome</keyword>
<dbReference type="PRINTS" id="PR00038">
    <property type="entry name" value="HTHLUXR"/>
</dbReference>
<feature type="domain" description="HTH luxR-type" evidence="4">
    <location>
        <begin position="765"/>
        <end position="830"/>
    </location>
</feature>
<organism evidence="5 6">
    <name type="scientific">Microbacterium immunditiarum</name>
    <dbReference type="NCBI Taxonomy" id="337480"/>
    <lineage>
        <taxon>Bacteria</taxon>
        <taxon>Bacillati</taxon>
        <taxon>Actinomycetota</taxon>
        <taxon>Actinomycetes</taxon>
        <taxon>Micrococcales</taxon>
        <taxon>Microbacteriaceae</taxon>
        <taxon>Microbacterium</taxon>
    </lineage>
</organism>
<dbReference type="EMBL" id="JACCBV010000001">
    <property type="protein sequence ID" value="NYE20581.1"/>
    <property type="molecule type" value="Genomic_DNA"/>
</dbReference>
<dbReference type="SMART" id="SM00421">
    <property type="entry name" value="HTH_LUXR"/>
    <property type="match status" value="1"/>
</dbReference>
<evidence type="ECO:0000256" key="2">
    <source>
        <dbReference type="ARBA" id="ARBA00023125"/>
    </source>
</evidence>